<dbReference type="AlphaFoldDB" id="G2YD89"/>
<evidence type="ECO:0000256" key="1">
    <source>
        <dbReference type="SAM" id="Phobius"/>
    </source>
</evidence>
<dbReference type="HOGENOM" id="CLU_3124827_0_0_1"/>
<organism evidence="2 3">
    <name type="scientific">Botryotinia fuckeliana (strain T4)</name>
    <name type="common">Noble rot fungus</name>
    <name type="synonym">Botrytis cinerea</name>
    <dbReference type="NCBI Taxonomy" id="999810"/>
    <lineage>
        <taxon>Eukaryota</taxon>
        <taxon>Fungi</taxon>
        <taxon>Dikarya</taxon>
        <taxon>Ascomycota</taxon>
        <taxon>Pezizomycotina</taxon>
        <taxon>Leotiomycetes</taxon>
        <taxon>Helotiales</taxon>
        <taxon>Sclerotiniaceae</taxon>
        <taxon>Botrytis</taxon>
    </lineage>
</organism>
<dbReference type="InParanoid" id="G2YD89"/>
<dbReference type="EMBL" id="FQ790321">
    <property type="protein sequence ID" value="CCD49737.1"/>
    <property type="molecule type" value="Genomic_DNA"/>
</dbReference>
<sequence>MKKVRIIRDDAAAVKGDNLNFLFSAMVATGPVHVLVNAVFHAAVKMCIKK</sequence>
<keyword evidence="1" id="KW-0472">Membrane</keyword>
<keyword evidence="1" id="KW-1133">Transmembrane helix</keyword>
<evidence type="ECO:0000313" key="2">
    <source>
        <dbReference type="EMBL" id="CCD49737.1"/>
    </source>
</evidence>
<evidence type="ECO:0000313" key="3">
    <source>
        <dbReference type="Proteomes" id="UP000008177"/>
    </source>
</evidence>
<accession>G2YD89</accession>
<proteinExistence type="predicted"/>
<name>G2YD89_BOTF4</name>
<reference evidence="3" key="1">
    <citation type="journal article" date="2011" name="PLoS Genet.">
        <title>Genomic analysis of the necrotrophic fungal pathogens Sclerotinia sclerotiorum and Botrytis cinerea.</title>
        <authorList>
            <person name="Amselem J."/>
            <person name="Cuomo C.A."/>
            <person name="van Kan J.A."/>
            <person name="Viaud M."/>
            <person name="Benito E.P."/>
            <person name="Couloux A."/>
            <person name="Coutinho P.M."/>
            <person name="de Vries R.P."/>
            <person name="Dyer P.S."/>
            <person name="Fillinger S."/>
            <person name="Fournier E."/>
            <person name="Gout L."/>
            <person name="Hahn M."/>
            <person name="Kohn L."/>
            <person name="Lapalu N."/>
            <person name="Plummer K.M."/>
            <person name="Pradier J.M."/>
            <person name="Quevillon E."/>
            <person name="Sharon A."/>
            <person name="Simon A."/>
            <person name="ten Have A."/>
            <person name="Tudzynski B."/>
            <person name="Tudzynski P."/>
            <person name="Wincker P."/>
            <person name="Andrew M."/>
            <person name="Anthouard V."/>
            <person name="Beever R.E."/>
            <person name="Beffa R."/>
            <person name="Benoit I."/>
            <person name="Bouzid O."/>
            <person name="Brault B."/>
            <person name="Chen Z."/>
            <person name="Choquer M."/>
            <person name="Collemare J."/>
            <person name="Cotton P."/>
            <person name="Danchin E.G."/>
            <person name="Da Silva C."/>
            <person name="Gautier A."/>
            <person name="Giraud C."/>
            <person name="Giraud T."/>
            <person name="Gonzalez C."/>
            <person name="Grossetete S."/>
            <person name="Guldener U."/>
            <person name="Henrissat B."/>
            <person name="Howlett B.J."/>
            <person name="Kodira C."/>
            <person name="Kretschmer M."/>
            <person name="Lappartient A."/>
            <person name="Leroch M."/>
            <person name="Levis C."/>
            <person name="Mauceli E."/>
            <person name="Neuveglise C."/>
            <person name="Oeser B."/>
            <person name="Pearson M."/>
            <person name="Poulain J."/>
            <person name="Poussereau N."/>
            <person name="Quesneville H."/>
            <person name="Rascle C."/>
            <person name="Schumacher J."/>
            <person name="Segurens B."/>
            <person name="Sexton A."/>
            <person name="Silva E."/>
            <person name="Sirven C."/>
            <person name="Soanes D.M."/>
            <person name="Talbot N.J."/>
            <person name="Templeton M."/>
            <person name="Yandava C."/>
            <person name="Yarden O."/>
            <person name="Zeng Q."/>
            <person name="Rollins J.A."/>
            <person name="Lebrun M.H."/>
            <person name="Dickman M."/>
        </authorList>
    </citation>
    <scope>NUCLEOTIDE SEQUENCE [LARGE SCALE GENOMIC DNA]</scope>
    <source>
        <strain evidence="3">T4</strain>
    </source>
</reference>
<feature type="transmembrane region" description="Helical" evidence="1">
    <location>
        <begin position="21"/>
        <end position="44"/>
    </location>
</feature>
<keyword evidence="1" id="KW-0812">Transmembrane</keyword>
<gene>
    <name evidence="2" type="ORF">BofuT4_uP094450.1</name>
</gene>
<dbReference type="Proteomes" id="UP000008177">
    <property type="component" value="Unplaced contigs"/>
</dbReference>
<protein>
    <submittedName>
        <fullName evidence="2">Uncharacterized protein</fullName>
    </submittedName>
</protein>